<dbReference type="GO" id="GO:0015627">
    <property type="term" value="C:type II protein secretion system complex"/>
    <property type="evidence" value="ECO:0007669"/>
    <property type="project" value="InterPro"/>
</dbReference>
<dbReference type="HOGENOM" id="CLU_862408_0_0_0"/>
<dbReference type="GO" id="GO:0015628">
    <property type="term" value="P:protein secretion by the type II secretion system"/>
    <property type="evidence" value="ECO:0007669"/>
    <property type="project" value="InterPro"/>
</dbReference>
<keyword evidence="2" id="KW-0812">Transmembrane</keyword>
<dbReference type="SUPFAM" id="SSF54523">
    <property type="entry name" value="Pili subunits"/>
    <property type="match status" value="1"/>
</dbReference>
<keyword evidence="2" id="KW-1133">Transmembrane helix</keyword>
<dbReference type="PRINTS" id="PR00813">
    <property type="entry name" value="BCTERIALGSPG"/>
</dbReference>
<evidence type="ECO:0000256" key="2">
    <source>
        <dbReference type="SAM" id="Phobius"/>
    </source>
</evidence>
<dbReference type="PANTHER" id="PTHR30093:SF2">
    <property type="entry name" value="TYPE II SECRETION SYSTEM PROTEIN H"/>
    <property type="match status" value="1"/>
</dbReference>
<dbReference type="eggNOG" id="COG2165">
    <property type="taxonomic scope" value="Bacteria"/>
</dbReference>
<dbReference type="InterPro" id="IPR045584">
    <property type="entry name" value="Pilin-like"/>
</dbReference>
<evidence type="ECO:0000313" key="4">
    <source>
        <dbReference type="Proteomes" id="UP000008631"/>
    </source>
</evidence>
<dbReference type="InterPro" id="IPR012902">
    <property type="entry name" value="N_methyl_site"/>
</dbReference>
<dbReference type="STRING" id="575540.Isop_2823"/>
<organism evidence="3 4">
    <name type="scientific">Isosphaera pallida (strain ATCC 43644 / DSM 9630 / IS1B)</name>
    <dbReference type="NCBI Taxonomy" id="575540"/>
    <lineage>
        <taxon>Bacteria</taxon>
        <taxon>Pseudomonadati</taxon>
        <taxon>Planctomycetota</taxon>
        <taxon>Planctomycetia</taxon>
        <taxon>Isosphaerales</taxon>
        <taxon>Isosphaeraceae</taxon>
        <taxon>Isosphaera</taxon>
    </lineage>
</organism>
<reference evidence="3 4" key="2">
    <citation type="journal article" date="2011" name="Stand. Genomic Sci.">
        <title>Complete genome sequence of Isosphaera pallida type strain (IS1B).</title>
        <authorList>
            <consortium name="US DOE Joint Genome Institute (JGI-PGF)"/>
            <person name="Goker M."/>
            <person name="Cleland D."/>
            <person name="Saunders E."/>
            <person name="Lapidus A."/>
            <person name="Nolan M."/>
            <person name="Lucas S."/>
            <person name="Hammon N."/>
            <person name="Deshpande S."/>
            <person name="Cheng J.F."/>
            <person name="Tapia R."/>
            <person name="Han C."/>
            <person name="Goodwin L."/>
            <person name="Pitluck S."/>
            <person name="Liolios K."/>
            <person name="Pagani I."/>
            <person name="Ivanova N."/>
            <person name="Mavromatis K."/>
            <person name="Pati A."/>
            <person name="Chen A."/>
            <person name="Palaniappan K."/>
            <person name="Land M."/>
            <person name="Hauser L."/>
            <person name="Chang Y.J."/>
            <person name="Jeffries C.D."/>
            <person name="Detter J.C."/>
            <person name="Beck B."/>
            <person name="Woyke T."/>
            <person name="Bristow J."/>
            <person name="Eisen J.A."/>
            <person name="Markowitz V."/>
            <person name="Hugenholtz P."/>
            <person name="Kyrpides N.C."/>
            <person name="Klenk H.P."/>
        </authorList>
    </citation>
    <scope>NUCLEOTIDE SEQUENCE [LARGE SCALE GENOMIC DNA]</scope>
    <source>
        <strain evidence="4">ATCC 43644 / DSM 9630 / IS1B</strain>
    </source>
</reference>
<dbReference type="Proteomes" id="UP000008631">
    <property type="component" value="Chromosome"/>
</dbReference>
<accession>E8R138</accession>
<name>E8R138_ISOPI</name>
<dbReference type="Pfam" id="PF07963">
    <property type="entry name" value="N_methyl"/>
    <property type="match status" value="1"/>
</dbReference>
<dbReference type="PROSITE" id="PS00409">
    <property type="entry name" value="PROKAR_NTER_METHYL"/>
    <property type="match status" value="1"/>
</dbReference>
<reference key="1">
    <citation type="submission" date="2010-11" db="EMBL/GenBank/DDBJ databases">
        <title>The complete sequence of chromosome of Isophaera pallida ATCC 43644.</title>
        <authorList>
            <consortium name="US DOE Joint Genome Institute (JGI-PGF)"/>
            <person name="Lucas S."/>
            <person name="Copeland A."/>
            <person name="Lapidus A."/>
            <person name="Bruce D."/>
            <person name="Goodwin L."/>
            <person name="Pitluck S."/>
            <person name="Kyrpides N."/>
            <person name="Mavromatis K."/>
            <person name="Pagani I."/>
            <person name="Ivanova N."/>
            <person name="Saunders E."/>
            <person name="Brettin T."/>
            <person name="Detter J.C."/>
            <person name="Han C."/>
            <person name="Tapia R."/>
            <person name="Land M."/>
            <person name="Hauser L."/>
            <person name="Markowitz V."/>
            <person name="Cheng J.-F."/>
            <person name="Hugenholtz P."/>
            <person name="Woyke T."/>
            <person name="Wu D."/>
            <person name="Eisen J.A."/>
        </authorList>
    </citation>
    <scope>NUCLEOTIDE SEQUENCE</scope>
    <source>
        <strain>ATCC 43644</strain>
    </source>
</reference>
<dbReference type="InParanoid" id="E8R138"/>
<dbReference type="InterPro" id="IPR000983">
    <property type="entry name" value="Bac_GSPG_pilin"/>
</dbReference>
<sequence>MNCPGEPHQPPNLRRRAGFTLVELLVVITIIGILIALLVPAISGVVRNANEGSVISEINALGQALADFKAKYGEYPPSRIIIPANGNYTPLRAMTTNPIDPSVFFGTVPPVVGIGPNESIAALAERSERFMRKFFPRGYMTSITQVNNDTRVFYLTGDECLVFFLGGIPVNNGGTWELTGFNNNPQQPFRPGGNRSEPFFEFKPNRLVDLDGDGFPSYIDNLGTDSDARPYAYFVSYGNGDYDPNDVNFGPDFVGEAFGVPFSVGGTTSNPVLLGSPGPNPYTSSRNVVVNGMALARPAYLNPNSFQIISAGLDRFYGFGGAFLSNSSEKFPFVNNNAQDLPNESAFRVTVEADNLTNFNTSRLD</sequence>
<feature type="transmembrane region" description="Helical" evidence="2">
    <location>
        <begin position="21"/>
        <end position="42"/>
    </location>
</feature>
<dbReference type="PANTHER" id="PTHR30093">
    <property type="entry name" value="GENERAL SECRETION PATHWAY PROTEIN G"/>
    <property type="match status" value="1"/>
</dbReference>
<evidence type="ECO:0000313" key="3">
    <source>
        <dbReference type="EMBL" id="ADV63389.1"/>
    </source>
</evidence>
<keyword evidence="2" id="KW-0472">Membrane</keyword>
<evidence type="ECO:0008006" key="5">
    <source>
        <dbReference type="Google" id="ProtNLM"/>
    </source>
</evidence>
<dbReference type="NCBIfam" id="TIGR02532">
    <property type="entry name" value="IV_pilin_GFxxxE"/>
    <property type="match status" value="1"/>
</dbReference>
<dbReference type="KEGG" id="ipa:Isop_2823"/>
<dbReference type="AlphaFoldDB" id="E8R138"/>
<evidence type="ECO:0000256" key="1">
    <source>
        <dbReference type="ARBA" id="ARBA00022481"/>
    </source>
</evidence>
<gene>
    <name evidence="3" type="ordered locus">Isop_2823</name>
</gene>
<dbReference type="Gene3D" id="3.30.700.10">
    <property type="entry name" value="Glycoprotein, Type 4 Pilin"/>
    <property type="match status" value="1"/>
</dbReference>
<keyword evidence="4" id="KW-1185">Reference proteome</keyword>
<proteinExistence type="predicted"/>
<protein>
    <recommendedName>
        <fullName evidence="5">Type II secretion system protein G</fullName>
    </recommendedName>
</protein>
<dbReference type="RefSeq" id="WP_013565677.1">
    <property type="nucleotide sequence ID" value="NC_014962.1"/>
</dbReference>
<keyword evidence="1" id="KW-0488">Methylation</keyword>
<dbReference type="EMBL" id="CP002353">
    <property type="protein sequence ID" value="ADV63389.1"/>
    <property type="molecule type" value="Genomic_DNA"/>
</dbReference>